<organism evidence="3">
    <name type="scientific">Candidatus Methanogaster sp. ANME-2c ERB4</name>
    <dbReference type="NCBI Taxonomy" id="2759911"/>
    <lineage>
        <taxon>Archaea</taxon>
        <taxon>Methanobacteriati</taxon>
        <taxon>Methanobacteriota</taxon>
        <taxon>Stenosarchaea group</taxon>
        <taxon>Methanomicrobia</taxon>
        <taxon>Methanosarcinales</taxon>
        <taxon>ANME-2 cluster</taxon>
        <taxon>Candidatus Methanogasteraceae</taxon>
        <taxon>Candidatus Methanogaster</taxon>
    </lineage>
</organism>
<dbReference type="AlphaFoldDB" id="A0A7G9Y9V3"/>
<feature type="region of interest" description="Disordered" evidence="1">
    <location>
        <begin position="190"/>
        <end position="220"/>
    </location>
</feature>
<evidence type="ECO:0000259" key="2">
    <source>
        <dbReference type="Pfam" id="PF21247"/>
    </source>
</evidence>
<evidence type="ECO:0000313" key="3">
    <source>
        <dbReference type="EMBL" id="QNO44787.1"/>
    </source>
</evidence>
<accession>A0A7G9Y9V3</accession>
<dbReference type="InterPro" id="IPR038475">
    <property type="entry name" value="RecG_C_sf"/>
</dbReference>
<dbReference type="Pfam" id="PF21247">
    <property type="entry name" value="Fic-like_C"/>
    <property type="match status" value="1"/>
</dbReference>
<dbReference type="Gene3D" id="3.30.565.60">
    <property type="match status" value="1"/>
</dbReference>
<proteinExistence type="predicted"/>
<feature type="compositionally biased region" description="Basic and acidic residues" evidence="1">
    <location>
        <begin position="200"/>
        <end position="220"/>
    </location>
</feature>
<dbReference type="PANTHER" id="PTHR30595">
    <property type="entry name" value="GLPR-RELATED TRANSCRIPTIONAL REPRESSOR"/>
    <property type="match status" value="1"/>
</dbReference>
<dbReference type="EMBL" id="MT631016">
    <property type="protein sequence ID" value="QNO44787.1"/>
    <property type="molecule type" value="Genomic_DNA"/>
</dbReference>
<dbReference type="Pfam" id="PF13749">
    <property type="entry name" value="HATPase_c_4"/>
    <property type="match status" value="1"/>
</dbReference>
<evidence type="ECO:0000256" key="1">
    <source>
        <dbReference type="SAM" id="MobiDB-lite"/>
    </source>
</evidence>
<reference evidence="3" key="1">
    <citation type="submission" date="2020-06" db="EMBL/GenBank/DDBJ databases">
        <title>Unique genomic features of the anaerobic methanotrophic archaea.</title>
        <authorList>
            <person name="Chadwick G.L."/>
            <person name="Skennerton C.T."/>
            <person name="Laso-Perez R."/>
            <person name="Leu A.O."/>
            <person name="Speth D.R."/>
            <person name="Yu H."/>
            <person name="Morgan-Lang C."/>
            <person name="Hatzenpichler R."/>
            <person name="Goudeau D."/>
            <person name="Malmstrom R."/>
            <person name="Brazelton W.J."/>
            <person name="Woyke T."/>
            <person name="Hallam S.J."/>
            <person name="Tyson G.W."/>
            <person name="Wegener G."/>
            <person name="Boetius A."/>
            <person name="Orphan V."/>
        </authorList>
    </citation>
    <scope>NUCLEOTIDE SEQUENCE</scope>
</reference>
<feature type="domain" description="Filamentation induced by cAMP protein Fic-like C-terminal" evidence="2">
    <location>
        <begin position="151"/>
        <end position="201"/>
    </location>
</feature>
<sequence length="220" mass="24797">MYDIPEEVVAEGIVNAVAHRDYTRNASVEVQLFPDRLEIWNPGTAHPPLTLEKLLLPPASQPNNPLIAEPLFLTKYIEKAGTETIDMLERCRMADMRQPEFRIDSGFFILIVWRKRIAAAEGQAEPGVVSQPVSQPESLKDRVLGLLIVSSRGKSEISLSLGQKEVSGQLNKVIRELLAEQKIEMTLPEKPNSRLQKYQLTEKERDLLEKQTKEAGADEK</sequence>
<dbReference type="PANTHER" id="PTHR30595:SF6">
    <property type="entry name" value="SCHLAFEN ALBA-2 DOMAIN-CONTAINING PROTEIN"/>
    <property type="match status" value="1"/>
</dbReference>
<gene>
    <name evidence="3" type="ORF">PKEDLMNC_00003</name>
</gene>
<protein>
    <recommendedName>
        <fullName evidence="2">Filamentation induced by cAMP protein Fic-like C-terminal domain-containing protein</fullName>
    </recommendedName>
</protein>
<dbReference type="InterPro" id="IPR049514">
    <property type="entry name" value="Fic-like_C"/>
</dbReference>
<name>A0A7G9Y9V3_9EURY</name>